<keyword evidence="5" id="KW-1185">Reference proteome</keyword>
<dbReference type="PANTHER" id="PTHR22754:SF32">
    <property type="entry name" value="DISCO-INTERACTING PROTEIN 2"/>
    <property type="match status" value="1"/>
</dbReference>
<dbReference type="InterPro" id="IPR045851">
    <property type="entry name" value="AMP-bd_C_sf"/>
</dbReference>
<dbReference type="AlphaFoldDB" id="A0A0D6LNC6"/>
<dbReference type="Pfam" id="PF23024">
    <property type="entry name" value="AMP-dom_DIP2-like"/>
    <property type="match status" value="1"/>
</dbReference>
<reference evidence="4 5" key="1">
    <citation type="submission" date="2013-05" db="EMBL/GenBank/DDBJ databases">
        <title>Draft genome of the parasitic nematode Anyclostoma ceylanicum.</title>
        <authorList>
            <person name="Mitreva M."/>
        </authorList>
    </citation>
    <scope>NUCLEOTIDE SEQUENCE [LARGE SCALE GENOMIC DNA]</scope>
</reference>
<sequence length="155" mass="17585">MSSRFARTGYLGFLRQTQSITEDGELHDAVFVVGALEETLMLRGMRYHPVDIESTVSRCHKYLGDWLFLFFSAVFTWSHLIVVVAECTGAENDALDLVPAVTSSVLEEHYLIVGVVVIVDPNTIPLNSRGEKQRHLLRENFLHDQLDPIYVAYNM</sequence>
<dbReference type="InterPro" id="IPR025110">
    <property type="entry name" value="AMP-bd_C"/>
</dbReference>
<comment type="similarity">
    <text evidence="1">Belongs to the DIP2 family.</text>
</comment>
<dbReference type="Gene3D" id="3.30.300.30">
    <property type="match status" value="1"/>
</dbReference>
<keyword evidence="2" id="KW-1133">Transmembrane helix</keyword>
<dbReference type="SUPFAM" id="SSF56801">
    <property type="entry name" value="Acetyl-CoA synthetase-like"/>
    <property type="match status" value="1"/>
</dbReference>
<dbReference type="FunFam" id="3.30.300.30:FF:000001">
    <property type="entry name" value="DIP2 disco-interacting protein 2 homolog C"/>
    <property type="match status" value="1"/>
</dbReference>
<proteinExistence type="inferred from homology"/>
<gene>
    <name evidence="4" type="ORF">ANCCEY_07321</name>
</gene>
<evidence type="ECO:0000313" key="4">
    <source>
        <dbReference type="EMBL" id="EPB73585.1"/>
    </source>
</evidence>
<evidence type="ECO:0000256" key="2">
    <source>
        <dbReference type="SAM" id="Phobius"/>
    </source>
</evidence>
<feature type="domain" description="AMP-binding enzyme C-terminal" evidence="3">
    <location>
        <begin position="37"/>
        <end position="147"/>
    </location>
</feature>
<dbReference type="EMBL" id="KE124981">
    <property type="protein sequence ID" value="EPB73585.1"/>
    <property type="molecule type" value="Genomic_DNA"/>
</dbReference>
<organism evidence="4 5">
    <name type="scientific">Ancylostoma ceylanicum</name>
    <dbReference type="NCBI Taxonomy" id="53326"/>
    <lineage>
        <taxon>Eukaryota</taxon>
        <taxon>Metazoa</taxon>
        <taxon>Ecdysozoa</taxon>
        <taxon>Nematoda</taxon>
        <taxon>Chromadorea</taxon>
        <taxon>Rhabditida</taxon>
        <taxon>Rhabditina</taxon>
        <taxon>Rhabditomorpha</taxon>
        <taxon>Strongyloidea</taxon>
        <taxon>Ancylostomatidae</taxon>
        <taxon>Ancylostomatinae</taxon>
        <taxon>Ancylostoma</taxon>
    </lineage>
</organism>
<keyword evidence="2" id="KW-0812">Transmembrane</keyword>
<dbReference type="PANTHER" id="PTHR22754">
    <property type="entry name" value="DISCO-INTERACTING PROTEIN 2 DIP2 -RELATED"/>
    <property type="match status" value="1"/>
</dbReference>
<evidence type="ECO:0000259" key="3">
    <source>
        <dbReference type="Pfam" id="PF23024"/>
    </source>
</evidence>
<dbReference type="Proteomes" id="UP000054495">
    <property type="component" value="Unassembled WGS sequence"/>
</dbReference>
<feature type="transmembrane region" description="Helical" evidence="2">
    <location>
        <begin position="66"/>
        <end position="85"/>
    </location>
</feature>
<keyword evidence="2" id="KW-0472">Membrane</keyword>
<protein>
    <recommendedName>
        <fullName evidence="3">AMP-binding enzyme C-terminal domain-containing protein</fullName>
    </recommendedName>
</protein>
<name>A0A0D6LNC6_9BILA</name>
<evidence type="ECO:0000256" key="1">
    <source>
        <dbReference type="ARBA" id="ARBA00007735"/>
    </source>
</evidence>
<accession>A0A0D6LNC6</accession>
<evidence type="ECO:0000313" key="5">
    <source>
        <dbReference type="Proteomes" id="UP000054495"/>
    </source>
</evidence>